<dbReference type="InterPro" id="IPR023096">
    <property type="entry name" value="G6P_Isomerase_C"/>
</dbReference>
<dbReference type="Pfam" id="PF00342">
    <property type="entry name" value="PGI"/>
    <property type="match status" value="1"/>
</dbReference>
<reference evidence="9 10" key="1">
    <citation type="submission" date="2020-08" db="EMBL/GenBank/DDBJ databases">
        <title>Genomic Encyclopedia of Type Strains, Phase IV (KMG-IV): sequencing the most valuable type-strain genomes for metagenomic binning, comparative biology and taxonomic classification.</title>
        <authorList>
            <person name="Goeker M."/>
        </authorList>
    </citation>
    <scope>NUCLEOTIDE SEQUENCE [LARGE SCALE GENOMIC DNA]</scope>
    <source>
        <strain evidence="9 10">DSM 29568</strain>
    </source>
</reference>
<dbReference type="GO" id="GO:0006094">
    <property type="term" value="P:gluconeogenesis"/>
    <property type="evidence" value="ECO:0007669"/>
    <property type="project" value="UniProtKB-UniRule"/>
</dbReference>
<dbReference type="InterPro" id="IPR035476">
    <property type="entry name" value="SIS_PGI_1"/>
</dbReference>
<dbReference type="EC" id="5.3.1.9" evidence="7"/>
<name>A0A840ELW3_9FLAO</name>
<dbReference type="GO" id="GO:0004347">
    <property type="term" value="F:glucose-6-phosphate isomerase activity"/>
    <property type="evidence" value="ECO:0007669"/>
    <property type="project" value="UniProtKB-UniRule"/>
</dbReference>
<accession>A0A840ELW3</accession>
<evidence type="ECO:0000256" key="5">
    <source>
        <dbReference type="ARBA" id="ARBA00023235"/>
    </source>
</evidence>
<comment type="pathway">
    <text evidence="1 7 8">Carbohydrate degradation; glycolysis; D-glyceraldehyde 3-phosphate and glycerone phosphate from D-glucose: step 2/4.</text>
</comment>
<comment type="catalytic activity">
    <reaction evidence="6 7 8">
        <text>alpha-D-glucose 6-phosphate = beta-D-fructose 6-phosphate</text>
        <dbReference type="Rhea" id="RHEA:11816"/>
        <dbReference type="ChEBI" id="CHEBI:57634"/>
        <dbReference type="ChEBI" id="CHEBI:58225"/>
        <dbReference type="EC" id="5.3.1.9"/>
    </reaction>
</comment>
<evidence type="ECO:0000313" key="10">
    <source>
        <dbReference type="Proteomes" id="UP000553034"/>
    </source>
</evidence>
<dbReference type="UniPathway" id="UPA00109">
    <property type="reaction ID" value="UER00181"/>
</dbReference>
<feature type="active site" description="Proton donor" evidence="7">
    <location>
        <position position="346"/>
    </location>
</feature>
<dbReference type="PRINTS" id="PR00662">
    <property type="entry name" value="G6PISOMERASE"/>
</dbReference>
<evidence type="ECO:0000313" key="9">
    <source>
        <dbReference type="EMBL" id="MBB4118081.1"/>
    </source>
</evidence>
<dbReference type="GO" id="GO:0005829">
    <property type="term" value="C:cytosol"/>
    <property type="evidence" value="ECO:0007669"/>
    <property type="project" value="TreeGrafter"/>
</dbReference>
<dbReference type="RefSeq" id="WP_183475717.1">
    <property type="nucleotide sequence ID" value="NZ_JACIFO010000001.1"/>
</dbReference>
<dbReference type="GO" id="GO:0006096">
    <property type="term" value="P:glycolytic process"/>
    <property type="evidence" value="ECO:0007669"/>
    <property type="project" value="UniProtKB-UniRule"/>
</dbReference>
<dbReference type="NCBIfam" id="NF001211">
    <property type="entry name" value="PRK00179.1"/>
    <property type="match status" value="1"/>
</dbReference>
<comment type="subcellular location">
    <subcellularLocation>
        <location evidence="7">Cytoplasm</location>
    </subcellularLocation>
</comment>
<comment type="similarity">
    <text evidence="2 7 8">Belongs to the GPI family.</text>
</comment>
<evidence type="ECO:0000256" key="6">
    <source>
        <dbReference type="ARBA" id="ARBA00029321"/>
    </source>
</evidence>
<evidence type="ECO:0000256" key="4">
    <source>
        <dbReference type="ARBA" id="ARBA00023152"/>
    </source>
</evidence>
<evidence type="ECO:0000256" key="8">
    <source>
        <dbReference type="RuleBase" id="RU000612"/>
    </source>
</evidence>
<dbReference type="InterPro" id="IPR001672">
    <property type="entry name" value="G6P_Isomerase"/>
</dbReference>
<organism evidence="9 10">
    <name type="scientific">Mesonia hippocampi</name>
    <dbReference type="NCBI Taxonomy" id="1628250"/>
    <lineage>
        <taxon>Bacteria</taxon>
        <taxon>Pseudomonadati</taxon>
        <taxon>Bacteroidota</taxon>
        <taxon>Flavobacteriia</taxon>
        <taxon>Flavobacteriales</taxon>
        <taxon>Flavobacteriaceae</taxon>
        <taxon>Mesonia</taxon>
    </lineage>
</organism>
<dbReference type="GO" id="GO:0097367">
    <property type="term" value="F:carbohydrate derivative binding"/>
    <property type="evidence" value="ECO:0007669"/>
    <property type="project" value="InterPro"/>
</dbReference>
<dbReference type="GO" id="GO:0048029">
    <property type="term" value="F:monosaccharide binding"/>
    <property type="evidence" value="ECO:0007669"/>
    <property type="project" value="TreeGrafter"/>
</dbReference>
<feature type="active site" evidence="7">
    <location>
        <position position="377"/>
    </location>
</feature>
<gene>
    <name evidence="7" type="primary">pgi</name>
    <name evidence="9" type="ORF">GGR32_000353</name>
</gene>
<dbReference type="PANTHER" id="PTHR11469:SF1">
    <property type="entry name" value="GLUCOSE-6-PHOSPHATE ISOMERASE"/>
    <property type="match status" value="1"/>
</dbReference>
<dbReference type="SUPFAM" id="SSF53697">
    <property type="entry name" value="SIS domain"/>
    <property type="match status" value="1"/>
</dbReference>
<dbReference type="CDD" id="cd05016">
    <property type="entry name" value="SIS_PGI_2"/>
    <property type="match status" value="1"/>
</dbReference>
<dbReference type="InterPro" id="IPR046348">
    <property type="entry name" value="SIS_dom_sf"/>
</dbReference>
<comment type="pathway">
    <text evidence="7">Carbohydrate biosynthesis; gluconeogenesis.</text>
</comment>
<evidence type="ECO:0000256" key="3">
    <source>
        <dbReference type="ARBA" id="ARBA00022432"/>
    </source>
</evidence>
<keyword evidence="7" id="KW-0963">Cytoplasm</keyword>
<protein>
    <recommendedName>
        <fullName evidence="7">Glucose-6-phosphate isomerase</fullName>
        <shortName evidence="7">GPI</shortName>
        <ecNumber evidence="7">5.3.1.9</ecNumber>
    </recommendedName>
    <alternativeName>
        <fullName evidence="7">Phosphoglucose isomerase</fullName>
        <shortName evidence="7">PGI</shortName>
    </alternativeName>
    <alternativeName>
        <fullName evidence="7">Phosphohexose isomerase</fullName>
        <shortName evidence="7">PHI</shortName>
    </alternativeName>
</protein>
<dbReference type="HAMAP" id="MF_00473">
    <property type="entry name" value="G6P_isomerase"/>
    <property type="match status" value="1"/>
</dbReference>
<dbReference type="GO" id="GO:0051156">
    <property type="term" value="P:glucose 6-phosphate metabolic process"/>
    <property type="evidence" value="ECO:0007669"/>
    <property type="project" value="TreeGrafter"/>
</dbReference>
<comment type="caution">
    <text evidence="9">The sequence shown here is derived from an EMBL/GenBank/DDBJ whole genome shotgun (WGS) entry which is preliminary data.</text>
</comment>
<dbReference type="PROSITE" id="PS00765">
    <property type="entry name" value="P_GLUCOSE_ISOMERASE_1"/>
    <property type="match status" value="1"/>
</dbReference>
<evidence type="ECO:0000256" key="1">
    <source>
        <dbReference type="ARBA" id="ARBA00004926"/>
    </source>
</evidence>
<evidence type="ECO:0000256" key="2">
    <source>
        <dbReference type="ARBA" id="ARBA00006604"/>
    </source>
</evidence>
<keyword evidence="5 7" id="KW-0413">Isomerase</keyword>
<keyword evidence="4 7" id="KW-0324">Glycolysis</keyword>
<dbReference type="Gene3D" id="1.10.1390.10">
    <property type="match status" value="1"/>
</dbReference>
<feature type="active site" evidence="7">
    <location>
        <position position="501"/>
    </location>
</feature>
<dbReference type="Gene3D" id="3.40.50.10490">
    <property type="entry name" value="Glucose-6-phosphate isomerase like protein, domain 1"/>
    <property type="match status" value="2"/>
</dbReference>
<dbReference type="AlphaFoldDB" id="A0A840ELW3"/>
<dbReference type="CDD" id="cd05015">
    <property type="entry name" value="SIS_PGI_1"/>
    <property type="match status" value="1"/>
</dbReference>
<dbReference type="Proteomes" id="UP000553034">
    <property type="component" value="Unassembled WGS sequence"/>
</dbReference>
<dbReference type="InterPro" id="IPR035482">
    <property type="entry name" value="SIS_PGI_2"/>
</dbReference>
<sequence length="533" mass="60090">MSLQNTNPTNTQAWQELEKHFSKVKDIPVLDLFNKNPNRVNEFSILWEDFFIDFSKNKIDTKAKKLLLALAEELQLSAAIEKQFSGEKINETENRAVLHTALRAKNKPDEVKENLAKMNVFSEAIITGKHTGYTGKPITHVVNIGIGGSSLGPEMVVEALTEYRNHLEVSFVDNLDRHQIENILKKLDPETTLFIVVSKSFSTQETLHNASIARDWFLEQAQQAEYLEKHFVAVSANTDKVAAFGISKANTFSMWDWVGGRFSLWSTVGLSIACAIGYENFENLLGGAQQMDKHFRETPFNNNIPVCLALISLWYNNFYKAETEAVIPYAASMHKLIPFLQQGSMESNGKGVDRNSNKISYQTGTVVWGEPGTNAQHAFFQLIHQGTKLIPCDFIGFKKPIHTYTEDHDLLMANFFAQTQALLVGKSKAEVLAEEKNLGEESPILPHKIFEGNKPTTSILIDKLTPNSLGKLIAMYEHKWFVQGVIWNIYSFDQWGVALGKQLAKNTFKAIVNKDAEEVKDASTKRLLKHYLS</sequence>
<dbReference type="EMBL" id="JACIFO010000001">
    <property type="protein sequence ID" value="MBB4118081.1"/>
    <property type="molecule type" value="Genomic_DNA"/>
</dbReference>
<dbReference type="UniPathway" id="UPA00138"/>
<dbReference type="PROSITE" id="PS51463">
    <property type="entry name" value="P_GLUCOSE_ISOMERASE_3"/>
    <property type="match status" value="1"/>
</dbReference>
<evidence type="ECO:0000256" key="7">
    <source>
        <dbReference type="HAMAP-Rule" id="MF_00473"/>
    </source>
</evidence>
<keyword evidence="3 7" id="KW-0312">Gluconeogenesis</keyword>
<dbReference type="PANTHER" id="PTHR11469">
    <property type="entry name" value="GLUCOSE-6-PHOSPHATE ISOMERASE"/>
    <property type="match status" value="1"/>
</dbReference>
<comment type="function">
    <text evidence="7">Catalyzes the reversible isomerization of glucose-6-phosphate to fructose-6-phosphate.</text>
</comment>
<keyword evidence="10" id="KW-1185">Reference proteome</keyword>
<dbReference type="InterPro" id="IPR018189">
    <property type="entry name" value="Phosphoglucose_isomerase_CS"/>
</dbReference>
<proteinExistence type="inferred from homology"/>